<sequence length="116" mass="13074">MEADDSGLPPEDVRAQMLKSGGRWGLDVTTEGPRRIEACKILHCDLGTIMDEVKPMKQRMPGIVYTGTRAEMEWLCRRLSQFEINSTVLPQNDGDHARSIDISKFATSIINNAKRR</sequence>
<name>A0A5B9R1V8_9BACT</name>
<dbReference type="AlphaFoldDB" id="A0A5B9R1V8"/>
<dbReference type="EMBL" id="CP042914">
    <property type="protein sequence ID" value="QEG40201.1"/>
    <property type="molecule type" value="Genomic_DNA"/>
</dbReference>
<dbReference type="KEGG" id="rul:UC8_22080"/>
<dbReference type="Proteomes" id="UP000325286">
    <property type="component" value="Chromosome"/>
</dbReference>
<proteinExistence type="predicted"/>
<accession>A0A5B9R1V8</accession>
<keyword evidence="2" id="KW-1185">Reference proteome</keyword>
<protein>
    <submittedName>
        <fullName evidence="1">Uncharacterized protein</fullName>
    </submittedName>
</protein>
<gene>
    <name evidence="1" type="ORF">UC8_22080</name>
</gene>
<evidence type="ECO:0000313" key="2">
    <source>
        <dbReference type="Proteomes" id="UP000325286"/>
    </source>
</evidence>
<organism evidence="1 2">
    <name type="scientific">Roseimaritima ulvae</name>
    <dbReference type="NCBI Taxonomy" id="980254"/>
    <lineage>
        <taxon>Bacteria</taxon>
        <taxon>Pseudomonadati</taxon>
        <taxon>Planctomycetota</taxon>
        <taxon>Planctomycetia</taxon>
        <taxon>Pirellulales</taxon>
        <taxon>Pirellulaceae</taxon>
        <taxon>Roseimaritima</taxon>
    </lineage>
</organism>
<reference evidence="1 2" key="1">
    <citation type="submission" date="2019-08" db="EMBL/GenBank/DDBJ databases">
        <title>Deep-cultivation of Planctomycetes and their phenomic and genomic characterization uncovers novel biology.</title>
        <authorList>
            <person name="Wiegand S."/>
            <person name="Jogler M."/>
            <person name="Boedeker C."/>
            <person name="Pinto D."/>
            <person name="Vollmers J."/>
            <person name="Rivas-Marin E."/>
            <person name="Kohn T."/>
            <person name="Peeters S.H."/>
            <person name="Heuer A."/>
            <person name="Rast P."/>
            <person name="Oberbeckmann S."/>
            <person name="Bunk B."/>
            <person name="Jeske O."/>
            <person name="Meyerdierks A."/>
            <person name="Storesund J.E."/>
            <person name="Kallscheuer N."/>
            <person name="Luecker S."/>
            <person name="Lage O.M."/>
            <person name="Pohl T."/>
            <person name="Merkel B.J."/>
            <person name="Hornburger P."/>
            <person name="Mueller R.-W."/>
            <person name="Bruemmer F."/>
            <person name="Labrenz M."/>
            <person name="Spormann A.M."/>
            <person name="Op den Camp H."/>
            <person name="Overmann J."/>
            <person name="Amann R."/>
            <person name="Jetten M.S.M."/>
            <person name="Mascher T."/>
            <person name="Medema M.H."/>
            <person name="Devos D.P."/>
            <person name="Kaster A.-K."/>
            <person name="Ovreas L."/>
            <person name="Rohde M."/>
            <person name="Galperin M.Y."/>
            <person name="Jogler C."/>
        </authorList>
    </citation>
    <scope>NUCLEOTIDE SEQUENCE [LARGE SCALE GENOMIC DNA]</scope>
    <source>
        <strain evidence="1 2">UC8</strain>
    </source>
</reference>
<evidence type="ECO:0000313" key="1">
    <source>
        <dbReference type="EMBL" id="QEG40201.1"/>
    </source>
</evidence>